<reference evidence="1" key="1">
    <citation type="submission" date="2020-05" db="EMBL/GenBank/DDBJ databases">
        <authorList>
            <person name="Chiriac C."/>
            <person name="Salcher M."/>
            <person name="Ghai R."/>
            <person name="Kavagutti S V."/>
        </authorList>
    </citation>
    <scope>NUCLEOTIDE SEQUENCE</scope>
</reference>
<proteinExistence type="predicted"/>
<sequence length="221" mass="24035">MASAKKGRDLTDWIPGWMAEEDSGRKSACLHFFTKPSNGLKAGEPFEILTVATRGEDGLLALREISISPLGSHGITAPKIGDVVPGYSKESWVKSVFDGVHMKSEIDSLHLQEFLSTAVIRKILTGHIIALHFAPILRQRQMNKSMKSGVKEKAGTSFAAQGESVTRATARIFKDLQAWGETRAAAVIAEAEDVTPTTIHNRLQLARAGKYLDTPGKGARR</sequence>
<dbReference type="EMBL" id="CAEZYA010000046">
    <property type="protein sequence ID" value="CAB4712922.1"/>
    <property type="molecule type" value="Genomic_DNA"/>
</dbReference>
<name>A0A6J6QQE3_9ZZZZ</name>
<dbReference type="AlphaFoldDB" id="A0A6J6QQE3"/>
<evidence type="ECO:0000313" key="1">
    <source>
        <dbReference type="EMBL" id="CAB4712922.1"/>
    </source>
</evidence>
<protein>
    <submittedName>
        <fullName evidence="1">Unannotated protein</fullName>
    </submittedName>
</protein>
<gene>
    <name evidence="1" type="ORF">UFOPK2627_01145</name>
</gene>
<accession>A0A6J6QQE3</accession>
<organism evidence="1">
    <name type="scientific">freshwater metagenome</name>
    <dbReference type="NCBI Taxonomy" id="449393"/>
    <lineage>
        <taxon>unclassified sequences</taxon>
        <taxon>metagenomes</taxon>
        <taxon>ecological metagenomes</taxon>
    </lineage>
</organism>